<dbReference type="SUPFAM" id="SSF53383">
    <property type="entry name" value="PLP-dependent transferases"/>
    <property type="match status" value="1"/>
</dbReference>
<dbReference type="CDD" id="cd00609">
    <property type="entry name" value="AAT_like"/>
    <property type="match status" value="1"/>
</dbReference>
<keyword evidence="6 8" id="KW-0663">Pyridoxal phosphate</keyword>
<dbReference type="GO" id="GO:0000105">
    <property type="term" value="P:L-histidine biosynthetic process"/>
    <property type="evidence" value="ECO:0007669"/>
    <property type="project" value="UniProtKB-UniRule"/>
</dbReference>
<dbReference type="UniPathway" id="UPA00031">
    <property type="reaction ID" value="UER00012"/>
</dbReference>
<organism evidence="10 11">
    <name type="scientific">Variimorphobacter saccharofermentans</name>
    <dbReference type="NCBI Taxonomy" id="2755051"/>
    <lineage>
        <taxon>Bacteria</taxon>
        <taxon>Bacillati</taxon>
        <taxon>Bacillota</taxon>
        <taxon>Clostridia</taxon>
        <taxon>Lachnospirales</taxon>
        <taxon>Lachnospiraceae</taxon>
        <taxon>Variimorphobacter</taxon>
    </lineage>
</organism>
<comment type="catalytic activity">
    <reaction evidence="7 8">
        <text>L-histidinol phosphate + 2-oxoglutarate = 3-(imidazol-4-yl)-2-oxopropyl phosphate + L-glutamate</text>
        <dbReference type="Rhea" id="RHEA:23744"/>
        <dbReference type="ChEBI" id="CHEBI:16810"/>
        <dbReference type="ChEBI" id="CHEBI:29985"/>
        <dbReference type="ChEBI" id="CHEBI:57766"/>
        <dbReference type="ChEBI" id="CHEBI:57980"/>
        <dbReference type="EC" id="2.6.1.9"/>
    </reaction>
</comment>
<dbReference type="InterPro" id="IPR015421">
    <property type="entry name" value="PyrdxlP-dep_Trfase_major"/>
</dbReference>
<comment type="caution">
    <text evidence="10">The sequence shown here is derived from an EMBL/GenBank/DDBJ whole genome shotgun (WGS) entry which is preliminary data.</text>
</comment>
<dbReference type="Gene3D" id="3.40.640.10">
    <property type="entry name" value="Type I PLP-dependent aspartate aminotransferase-like (Major domain)"/>
    <property type="match status" value="1"/>
</dbReference>
<dbReference type="PANTHER" id="PTHR43643:SF3">
    <property type="entry name" value="HISTIDINOL-PHOSPHATE AMINOTRANSFERASE"/>
    <property type="match status" value="1"/>
</dbReference>
<keyword evidence="4 8" id="KW-0032">Aminotransferase</keyword>
<keyword evidence="5 8" id="KW-0808">Transferase</keyword>
<evidence type="ECO:0000313" key="10">
    <source>
        <dbReference type="EMBL" id="MBB2181937.1"/>
    </source>
</evidence>
<evidence type="ECO:0000256" key="7">
    <source>
        <dbReference type="ARBA" id="ARBA00047481"/>
    </source>
</evidence>
<dbReference type="InterPro" id="IPR005861">
    <property type="entry name" value="HisP_aminotrans"/>
</dbReference>
<dbReference type="EC" id="2.6.1.9" evidence="8"/>
<sequence>MKPWEKNIRKVVPYVPGEQPNKKDMVKLNTNENPYPPAPGVEKVLKDMDSDTLRLYPDPTIKLLVDELAHFYHLNSDQVFVGVGSDDVLAVAFLTFFNSPSPVLFPDITYSFYPVWCDLYRIPYEVQALDENFCIVKEDYNKPNGGIVIANPNAPTALYADLSVIEDIIAHNKDVIVILDEAYIDFGGASALPLIEKYDNLLVVQTFSKSRSMAGMRIGYAMGNPELIKAMNDVKYSINSYTMNRTAILAGAEAVRDVTYFNDNIQRIIKTRTWTEEALTDLGFSFPKSSANFLFATHNKIPAKVIFQALRERDIYVRYFNAPRIDNYLRITIGTEEDMRKLVEFLKGFIENYK</sequence>
<protein>
    <recommendedName>
        <fullName evidence="8">Histidinol-phosphate aminotransferase</fullName>
        <ecNumber evidence="8">2.6.1.9</ecNumber>
    </recommendedName>
    <alternativeName>
        <fullName evidence="8">Imidazole acetol-phosphate transaminase</fullName>
    </alternativeName>
</protein>
<dbReference type="PANTHER" id="PTHR43643">
    <property type="entry name" value="HISTIDINOL-PHOSPHATE AMINOTRANSFERASE 2"/>
    <property type="match status" value="1"/>
</dbReference>
<gene>
    <name evidence="8" type="primary">hisC</name>
    <name evidence="10" type="ORF">H0486_03490</name>
</gene>
<dbReference type="InterPro" id="IPR001917">
    <property type="entry name" value="Aminotrans_II_pyridoxalP_BS"/>
</dbReference>
<dbReference type="InterPro" id="IPR015422">
    <property type="entry name" value="PyrdxlP-dep_Trfase_small"/>
</dbReference>
<dbReference type="InterPro" id="IPR015424">
    <property type="entry name" value="PyrdxlP-dep_Trfase"/>
</dbReference>
<accession>A0A839JXJ0</accession>
<feature type="modified residue" description="N6-(pyridoxal phosphate)lysine" evidence="8">
    <location>
        <position position="209"/>
    </location>
</feature>
<evidence type="ECO:0000256" key="5">
    <source>
        <dbReference type="ARBA" id="ARBA00022679"/>
    </source>
</evidence>
<dbReference type="GO" id="GO:0030170">
    <property type="term" value="F:pyridoxal phosphate binding"/>
    <property type="evidence" value="ECO:0007669"/>
    <property type="project" value="InterPro"/>
</dbReference>
<evidence type="ECO:0000256" key="8">
    <source>
        <dbReference type="HAMAP-Rule" id="MF_01023"/>
    </source>
</evidence>
<evidence type="ECO:0000256" key="3">
    <source>
        <dbReference type="ARBA" id="ARBA00011738"/>
    </source>
</evidence>
<dbReference type="RefSeq" id="WP_228351674.1">
    <property type="nucleotide sequence ID" value="NZ_JACEGA010000001.1"/>
</dbReference>
<evidence type="ECO:0000256" key="2">
    <source>
        <dbReference type="ARBA" id="ARBA00005011"/>
    </source>
</evidence>
<keyword evidence="11" id="KW-1185">Reference proteome</keyword>
<comment type="subunit">
    <text evidence="3 8">Homodimer.</text>
</comment>
<dbReference type="InterPro" id="IPR050106">
    <property type="entry name" value="HistidinolP_aminotransfase"/>
</dbReference>
<dbReference type="InterPro" id="IPR004839">
    <property type="entry name" value="Aminotransferase_I/II_large"/>
</dbReference>
<evidence type="ECO:0000256" key="4">
    <source>
        <dbReference type="ARBA" id="ARBA00022576"/>
    </source>
</evidence>
<dbReference type="PROSITE" id="PS00599">
    <property type="entry name" value="AA_TRANSFER_CLASS_2"/>
    <property type="match status" value="1"/>
</dbReference>
<evidence type="ECO:0000256" key="1">
    <source>
        <dbReference type="ARBA" id="ARBA00001933"/>
    </source>
</evidence>
<dbReference type="Proteomes" id="UP000574276">
    <property type="component" value="Unassembled WGS sequence"/>
</dbReference>
<dbReference type="HAMAP" id="MF_01023">
    <property type="entry name" value="HisC_aminotrans_2"/>
    <property type="match status" value="1"/>
</dbReference>
<name>A0A839JXJ0_9FIRM</name>
<comment type="similarity">
    <text evidence="8">Belongs to the class-II pyridoxal-phosphate-dependent aminotransferase family. Histidinol-phosphate aminotransferase subfamily.</text>
</comment>
<reference evidence="10 11" key="1">
    <citation type="submission" date="2020-07" db="EMBL/GenBank/DDBJ databases">
        <title>Characterization and genome sequencing of isolate MD1, a novel member within the family Lachnospiraceae.</title>
        <authorList>
            <person name="Rettenmaier R."/>
            <person name="Di Bello L."/>
            <person name="Zinser C."/>
            <person name="Scheitz K."/>
            <person name="Liebl W."/>
            <person name="Zverlov V."/>
        </authorList>
    </citation>
    <scope>NUCLEOTIDE SEQUENCE [LARGE SCALE GENOMIC DNA]</scope>
    <source>
        <strain evidence="10 11">MD1</strain>
    </source>
</reference>
<dbReference type="GO" id="GO:0004400">
    <property type="term" value="F:histidinol-phosphate transaminase activity"/>
    <property type="evidence" value="ECO:0007669"/>
    <property type="project" value="UniProtKB-UniRule"/>
</dbReference>
<dbReference type="Gene3D" id="3.90.1150.10">
    <property type="entry name" value="Aspartate Aminotransferase, domain 1"/>
    <property type="match status" value="1"/>
</dbReference>
<dbReference type="Pfam" id="PF00155">
    <property type="entry name" value="Aminotran_1_2"/>
    <property type="match status" value="1"/>
</dbReference>
<proteinExistence type="inferred from homology"/>
<comment type="cofactor">
    <cofactor evidence="1 8">
        <name>pyridoxal 5'-phosphate</name>
        <dbReference type="ChEBI" id="CHEBI:597326"/>
    </cofactor>
</comment>
<evidence type="ECO:0000313" key="11">
    <source>
        <dbReference type="Proteomes" id="UP000574276"/>
    </source>
</evidence>
<evidence type="ECO:0000259" key="9">
    <source>
        <dbReference type="Pfam" id="PF00155"/>
    </source>
</evidence>
<comment type="pathway">
    <text evidence="2 8">Amino-acid biosynthesis; L-histidine biosynthesis; L-histidine from 5-phospho-alpha-D-ribose 1-diphosphate: step 7/9.</text>
</comment>
<keyword evidence="8" id="KW-0028">Amino-acid biosynthesis</keyword>
<evidence type="ECO:0000256" key="6">
    <source>
        <dbReference type="ARBA" id="ARBA00022898"/>
    </source>
</evidence>
<feature type="domain" description="Aminotransferase class I/classII large" evidence="9">
    <location>
        <begin position="23"/>
        <end position="345"/>
    </location>
</feature>
<dbReference type="AlphaFoldDB" id="A0A839JXJ0"/>
<dbReference type="EMBL" id="JACEGA010000001">
    <property type="protein sequence ID" value="MBB2181937.1"/>
    <property type="molecule type" value="Genomic_DNA"/>
</dbReference>
<keyword evidence="8" id="KW-0368">Histidine biosynthesis</keyword>